<dbReference type="InterPro" id="IPR027417">
    <property type="entry name" value="P-loop_NTPase"/>
</dbReference>
<keyword evidence="2" id="KW-1185">Reference proteome</keyword>
<name>A0ABQ2L489_9NOCA</name>
<protein>
    <recommendedName>
        <fullName evidence="3">ATP-binding protein</fullName>
    </recommendedName>
</protein>
<dbReference type="EMBL" id="BMNE01000021">
    <property type="protein sequence ID" value="GGO01444.1"/>
    <property type="molecule type" value="Genomic_DNA"/>
</dbReference>
<evidence type="ECO:0008006" key="3">
    <source>
        <dbReference type="Google" id="ProtNLM"/>
    </source>
</evidence>
<proteinExistence type="predicted"/>
<dbReference type="Gene3D" id="3.40.50.300">
    <property type="entry name" value="P-loop containing nucleotide triphosphate hydrolases"/>
    <property type="match status" value="1"/>
</dbReference>
<sequence length="188" mass="20741">MHGLEQLAATVAGGVTIVCGFPASGKTTATSLLSRLLNAVVLDKDQFAPRLEESVMAELTGNPYDRDSDLYRRVVSPHLYLALIQQAFTIAERCPVIIDAPFLGYIRTAAQRGIRLADYIRSVADTSDITIRTVWVNTDTDRIRGRMQRRGAERDEPKLSDWNSYRDSVLHSDLADAGPAVTDHVIAN</sequence>
<comment type="caution">
    <text evidence="1">The sequence shown here is derived from an EMBL/GenBank/DDBJ whole genome shotgun (WGS) entry which is preliminary data.</text>
</comment>
<dbReference type="Proteomes" id="UP000658127">
    <property type="component" value="Unassembled WGS sequence"/>
</dbReference>
<evidence type="ECO:0000313" key="1">
    <source>
        <dbReference type="EMBL" id="GGO01444.1"/>
    </source>
</evidence>
<dbReference type="SUPFAM" id="SSF52540">
    <property type="entry name" value="P-loop containing nucleoside triphosphate hydrolases"/>
    <property type="match status" value="1"/>
</dbReference>
<evidence type="ECO:0000313" key="2">
    <source>
        <dbReference type="Proteomes" id="UP000658127"/>
    </source>
</evidence>
<reference evidence="2" key="1">
    <citation type="journal article" date="2019" name="Int. J. Syst. Evol. Microbiol.">
        <title>The Global Catalogue of Microorganisms (GCM) 10K type strain sequencing project: providing services to taxonomists for standard genome sequencing and annotation.</title>
        <authorList>
            <consortium name="The Broad Institute Genomics Platform"/>
            <consortium name="The Broad Institute Genome Sequencing Center for Infectious Disease"/>
            <person name="Wu L."/>
            <person name="Ma J."/>
        </authorList>
    </citation>
    <scope>NUCLEOTIDE SEQUENCE [LARGE SCALE GENOMIC DNA]</scope>
    <source>
        <strain evidence="2">CGMCC 4.7329</strain>
    </source>
</reference>
<accession>A0ABQ2L489</accession>
<gene>
    <name evidence="1" type="ORF">GCM10011610_71240</name>
</gene>
<organism evidence="1 2">
    <name type="scientific">Nocardia rhizosphaerihabitans</name>
    <dbReference type="NCBI Taxonomy" id="1691570"/>
    <lineage>
        <taxon>Bacteria</taxon>
        <taxon>Bacillati</taxon>
        <taxon>Actinomycetota</taxon>
        <taxon>Actinomycetes</taxon>
        <taxon>Mycobacteriales</taxon>
        <taxon>Nocardiaceae</taxon>
        <taxon>Nocardia</taxon>
    </lineage>
</organism>
<dbReference type="Pfam" id="PF13671">
    <property type="entry name" value="AAA_33"/>
    <property type="match status" value="1"/>
</dbReference>